<feature type="region of interest" description="Disordered" evidence="1">
    <location>
        <begin position="1"/>
        <end position="25"/>
    </location>
</feature>
<evidence type="ECO:0000256" key="1">
    <source>
        <dbReference type="SAM" id="MobiDB-lite"/>
    </source>
</evidence>
<dbReference type="AlphaFoldDB" id="A0AAF0CSH6"/>
<evidence type="ECO:0000313" key="2">
    <source>
        <dbReference type="EMBL" id="WED67283.1"/>
    </source>
</evidence>
<evidence type="ECO:0000313" key="3">
    <source>
        <dbReference type="Proteomes" id="UP001218638"/>
    </source>
</evidence>
<accession>A0AAF0CSH6</accession>
<dbReference type="RefSeq" id="WP_330928142.1">
    <property type="nucleotide sequence ID" value="NZ_CP119075.1"/>
</dbReference>
<name>A0AAF0CSH6_9BACT</name>
<keyword evidence="3" id="KW-1185">Reference proteome</keyword>
<organism evidence="2 3">
    <name type="scientific">Synoicihabitans lomoniglobus</name>
    <dbReference type="NCBI Taxonomy" id="2909285"/>
    <lineage>
        <taxon>Bacteria</taxon>
        <taxon>Pseudomonadati</taxon>
        <taxon>Verrucomicrobiota</taxon>
        <taxon>Opitutia</taxon>
        <taxon>Opitutales</taxon>
        <taxon>Opitutaceae</taxon>
        <taxon>Synoicihabitans</taxon>
    </lineage>
</organism>
<protein>
    <submittedName>
        <fullName evidence="2">Uncharacterized protein</fullName>
    </submittedName>
</protein>
<proteinExistence type="predicted"/>
<sequence>MNFSPRSRRRPSRSSRTSKASSRATNLSPELLWHHNGQGHRVTLWPEVAFEKELSPGLWRPYTPDVRSDSFCTGAVSLTKRHWQAYLEFCPVEWSQLIQRFSFHRLHALAALAYCPALTEDILEHPVLALVAAAHSDLRSVLPEWGELNAVRERSTIFEVLGWLGLPPTRACIDHLDQLDPDLPVRDLRRVRDVLWQHHEASARPLAPASHGHALAA</sequence>
<feature type="compositionally biased region" description="Basic residues" evidence="1">
    <location>
        <begin position="1"/>
        <end position="13"/>
    </location>
</feature>
<reference evidence="2" key="1">
    <citation type="submission" date="2023-03" db="EMBL/GenBank/DDBJ databases">
        <title>Lomoglobus Profundus gen. nov., sp. nov., a novel member of the phylum Verrucomicrobia, isolated from deep-marine sediment of South China Sea.</title>
        <authorList>
            <person name="Ahmad T."/>
            <person name="Ishaq S.E."/>
            <person name="Wang F."/>
        </authorList>
    </citation>
    <scope>NUCLEOTIDE SEQUENCE</scope>
    <source>
        <strain evidence="2">LMO-M01</strain>
    </source>
</reference>
<gene>
    <name evidence="2" type="ORF">PXH66_10520</name>
</gene>
<dbReference type="KEGG" id="slom:PXH66_10520"/>
<dbReference type="EMBL" id="CP119075">
    <property type="protein sequence ID" value="WED67283.1"/>
    <property type="molecule type" value="Genomic_DNA"/>
</dbReference>
<feature type="compositionally biased region" description="Low complexity" evidence="1">
    <location>
        <begin position="14"/>
        <end position="25"/>
    </location>
</feature>
<dbReference type="Proteomes" id="UP001218638">
    <property type="component" value="Chromosome"/>
</dbReference>